<dbReference type="GO" id="GO:0005829">
    <property type="term" value="C:cytosol"/>
    <property type="evidence" value="ECO:0007669"/>
    <property type="project" value="TreeGrafter"/>
</dbReference>
<feature type="region of interest" description="Disordered" evidence="28">
    <location>
        <begin position="110"/>
        <end position="151"/>
    </location>
</feature>
<dbReference type="PROSITE" id="PS50157">
    <property type="entry name" value="ZINC_FINGER_C2H2_2"/>
    <property type="match status" value="4"/>
</dbReference>
<keyword evidence="16" id="KW-0460">Magnesium</keyword>
<evidence type="ECO:0000256" key="4">
    <source>
        <dbReference type="ARBA" id="ARBA00004123"/>
    </source>
</evidence>
<dbReference type="FunFam" id="3.30.160.60:FF:000624">
    <property type="entry name" value="zinc finger protein 697"/>
    <property type="match status" value="1"/>
</dbReference>
<comment type="similarity">
    <text evidence="7 27">Belongs to the FBPase class 1 family.</text>
</comment>
<dbReference type="GO" id="GO:0008270">
    <property type="term" value="F:zinc ion binding"/>
    <property type="evidence" value="ECO:0007669"/>
    <property type="project" value="UniProtKB-KW"/>
</dbReference>
<dbReference type="InterPro" id="IPR028343">
    <property type="entry name" value="FBPtase"/>
</dbReference>
<dbReference type="PRINTS" id="PR00115">
    <property type="entry name" value="F16BPHPHTASE"/>
</dbReference>
<evidence type="ECO:0000256" key="3">
    <source>
        <dbReference type="ARBA" id="ARBA00003767"/>
    </source>
</evidence>
<evidence type="ECO:0000313" key="30">
    <source>
        <dbReference type="EMBL" id="TFY71201.1"/>
    </source>
</evidence>
<dbReference type="GO" id="GO:0006000">
    <property type="term" value="P:fructose metabolic process"/>
    <property type="evidence" value="ECO:0007669"/>
    <property type="project" value="TreeGrafter"/>
</dbReference>
<sequence>MDPSQSTPPHSPSALALSDVVHDSPLPYDSPHIAYPSSPSAHTPPHPHTPYSPPFAFHTPKHEDLGSSVSFADTTTDCAFDAELLVSLLNQNASAASAALLNAASQQRQALADRELHTPVSSPDVQDLHDQGQEQPAHDADDPQPGYALDGLDLDLNNLAAMLQAAGEHDREMEAKEQERTRAAPAFHSLTADDVLRGSSPDMGGPGRVAGGRRLSNDSDYLYGVARGESGAAGDCDADEDTHGRRKRRRLSQGGSVDVTGPSDFSDISDILNHFGHFEQEEVPAEEEDLPQHEEHQDPGLADEAVAVAHTPTAAAGPLASTATSTVQFEAPALDPQHRQQPRHPPLSIGPHPRPAPLTAIPQYSSQPLLLPHPSISRNTSQAHASTSTAHPQESAKRNSGDEDKKDKNVHACDECGKSFTRKSDLLRHNRIHTGERPFVCAHNGCGKTFIQRSALHVHSRVHTGEKPHCCEYPGCGKTFGDSSSLARHRRTHTGKRPYKCEDPLCEKTFTRRTTLTTHMRSHDPNWEPDPNIKYDFKAKKRKASGDDPNSGSSDDLEESVRTISVLLQQSGSGAVTPHTVSLNYDSGAGSTSGPDMSEHTEGEGGPEDEQDGEGLESTVMNLNAEIASALAQAADRQYEHDDEGEDELDELEDEEGAGARSTSRGTSVGRAEAGVDVRDDSGRGLSLLWDADDGEESDAFPVPLRTRRGREMTREGGEDLRSSSLESPKSIHLSSALPTYSVPPPPRPVIRAPHPHLYPTFQPATHIPLSVMSSEEHPSSDVITLTRHVLNDQFNLGATASGDLTLLLTAIQLTSKFIATNVRKARLINLVGLAGDTNVQGEEQKKLDVLSNDIMVNALRASGKTAVLVSEELEDAVIIEGRYKGKYCVVFDPLDGSSNIDAGVNIGTIFGIYKIADDSKGTVKDVLRPGSEMVAAGYTMYGSSANLVLSTGHGVNGYTLDAALGEFVLTHPNIRIPARGKIYSFNEGNSMYFHPPVVNYLKSIKYPPAGKSPYSARYIGSMVADVHRTLLYGGIFGYPDDKKSKSGKLRLLYEAFPMAFLTEQAGGIATTGTKRILDIVPTNIHERCPVFLGSKDDVQDLIKFYQEPEAKS</sequence>
<comment type="function">
    <text evidence="3">May be involved in transcriptional regulation.</text>
</comment>
<feature type="compositionally biased region" description="Polar residues" evidence="28">
    <location>
        <begin position="723"/>
        <end position="739"/>
    </location>
</feature>
<feature type="region of interest" description="Disordered" evidence="28">
    <location>
        <begin position="570"/>
        <end position="614"/>
    </location>
</feature>
<comment type="catalytic activity">
    <reaction evidence="1">
        <text>beta-D-fructose 1,6-bisphosphate + H2O = beta-D-fructose 6-phosphate + phosphate</text>
        <dbReference type="Rhea" id="RHEA:11064"/>
        <dbReference type="ChEBI" id="CHEBI:15377"/>
        <dbReference type="ChEBI" id="CHEBI:32966"/>
        <dbReference type="ChEBI" id="CHEBI:43474"/>
        <dbReference type="ChEBI" id="CHEBI:57634"/>
        <dbReference type="EC" id="3.1.3.11"/>
    </reaction>
</comment>
<evidence type="ECO:0000256" key="21">
    <source>
        <dbReference type="ARBA" id="ARBA00023277"/>
    </source>
</evidence>
<keyword evidence="21 27" id="KW-0119">Carbohydrate metabolism</keyword>
<dbReference type="FunFam" id="3.30.160.60:FF:000744">
    <property type="entry name" value="zinc finger E-box-binding homeobox 1"/>
    <property type="match status" value="1"/>
</dbReference>
<dbReference type="Pfam" id="PF00096">
    <property type="entry name" value="zf-C2H2"/>
    <property type="match status" value="4"/>
</dbReference>
<dbReference type="FunFam" id="3.30.160.60:FF:002110">
    <property type="entry name" value="Zinc finger protein 1053"/>
    <property type="match status" value="1"/>
</dbReference>
<comment type="subcellular location">
    <subcellularLocation>
        <location evidence="5">Cytoplasm</location>
    </subcellularLocation>
    <subcellularLocation>
        <location evidence="4">Nucleus</location>
    </subcellularLocation>
</comment>
<evidence type="ECO:0000256" key="12">
    <source>
        <dbReference type="ARBA" id="ARBA00022737"/>
    </source>
</evidence>
<dbReference type="FunFam" id="3.40.190.80:FF:000001">
    <property type="entry name" value="Fructose-1,6-bisphosphatase class 1"/>
    <property type="match status" value="1"/>
</dbReference>
<keyword evidence="10" id="KW-0963">Cytoplasm</keyword>
<evidence type="ECO:0000256" key="14">
    <source>
        <dbReference type="ARBA" id="ARBA00022801"/>
    </source>
</evidence>
<comment type="pathway">
    <text evidence="22">Carbohydrate biosynthesis.</text>
</comment>
<keyword evidence="20" id="KW-0539">Nucleus</keyword>
<dbReference type="FunFam" id="3.30.540.10:FF:000008">
    <property type="entry name" value="Fructose-1,6-bisphosphatase, cytosolic"/>
    <property type="match status" value="1"/>
</dbReference>
<evidence type="ECO:0000256" key="25">
    <source>
        <dbReference type="ARBA" id="ARBA00070480"/>
    </source>
</evidence>
<feature type="region of interest" description="Disordered" evidence="28">
    <location>
        <begin position="334"/>
        <end position="411"/>
    </location>
</feature>
<dbReference type="SUPFAM" id="SSF56655">
    <property type="entry name" value="Carbohydrate phosphatase"/>
    <property type="match status" value="1"/>
</dbReference>
<dbReference type="GO" id="GO:0030388">
    <property type="term" value="P:fructose 1,6-bisphosphate metabolic process"/>
    <property type="evidence" value="ECO:0007669"/>
    <property type="project" value="TreeGrafter"/>
</dbReference>
<evidence type="ECO:0000256" key="28">
    <source>
        <dbReference type="SAM" id="MobiDB-lite"/>
    </source>
</evidence>
<dbReference type="SUPFAM" id="SSF57667">
    <property type="entry name" value="beta-beta-alpha zinc fingers"/>
    <property type="match status" value="2"/>
</dbReference>
<dbReference type="PANTHER" id="PTHR11556">
    <property type="entry name" value="FRUCTOSE-1,6-BISPHOSPHATASE-RELATED"/>
    <property type="match status" value="1"/>
</dbReference>
<dbReference type="AlphaFoldDB" id="A0A4Y9ZBM3"/>
<evidence type="ECO:0000256" key="5">
    <source>
        <dbReference type="ARBA" id="ARBA00004496"/>
    </source>
</evidence>
<dbReference type="Proteomes" id="UP000298327">
    <property type="component" value="Unassembled WGS sequence"/>
</dbReference>
<comment type="cofactor">
    <cofactor evidence="2">
        <name>Mg(2+)</name>
        <dbReference type="ChEBI" id="CHEBI:18420"/>
    </cofactor>
</comment>
<feature type="domain" description="C2H2-type" evidence="29">
    <location>
        <begin position="469"/>
        <end position="498"/>
    </location>
</feature>
<dbReference type="Gene3D" id="3.30.540.10">
    <property type="entry name" value="Fructose-1,6-Bisphosphatase, subunit A, domain 1"/>
    <property type="match status" value="1"/>
</dbReference>
<feature type="compositionally biased region" description="Acidic residues" evidence="28">
    <location>
        <begin position="641"/>
        <end position="657"/>
    </location>
</feature>
<feature type="compositionally biased region" description="Polar residues" evidence="28">
    <location>
        <begin position="570"/>
        <end position="595"/>
    </location>
</feature>
<dbReference type="PROSITE" id="PS00124">
    <property type="entry name" value="FBPASE"/>
    <property type="match status" value="1"/>
</dbReference>
<dbReference type="InterPro" id="IPR044015">
    <property type="entry name" value="FBPase_C_dom"/>
</dbReference>
<dbReference type="PIRSF" id="PIRSF500210">
    <property type="entry name" value="FBPtase"/>
    <property type="match status" value="1"/>
</dbReference>
<comment type="caution">
    <text evidence="30">The sequence shown here is derived from an EMBL/GenBank/DDBJ whole genome shotgun (WGS) entry which is preliminary data.</text>
</comment>
<evidence type="ECO:0000256" key="27">
    <source>
        <dbReference type="RuleBase" id="RU000508"/>
    </source>
</evidence>
<feature type="domain" description="C2H2-type" evidence="29">
    <location>
        <begin position="499"/>
        <end position="528"/>
    </location>
</feature>
<evidence type="ECO:0000256" key="13">
    <source>
        <dbReference type="ARBA" id="ARBA00022771"/>
    </source>
</evidence>
<evidence type="ECO:0000256" key="20">
    <source>
        <dbReference type="ARBA" id="ARBA00023242"/>
    </source>
</evidence>
<dbReference type="GO" id="GO:0006094">
    <property type="term" value="P:gluconeogenesis"/>
    <property type="evidence" value="ECO:0007669"/>
    <property type="project" value="TreeGrafter"/>
</dbReference>
<evidence type="ECO:0000256" key="7">
    <source>
        <dbReference type="ARBA" id="ARBA00010941"/>
    </source>
</evidence>
<dbReference type="EMBL" id="SEOQ01000062">
    <property type="protein sequence ID" value="TFY71201.1"/>
    <property type="molecule type" value="Genomic_DNA"/>
</dbReference>
<keyword evidence="13 26" id="KW-0863">Zinc-finger</keyword>
<evidence type="ECO:0000256" key="11">
    <source>
        <dbReference type="ARBA" id="ARBA00022723"/>
    </source>
</evidence>
<keyword evidence="19" id="KW-0804">Transcription</keyword>
<dbReference type="GO" id="GO:0042132">
    <property type="term" value="F:fructose 1,6-bisphosphate 1-phosphatase activity"/>
    <property type="evidence" value="ECO:0007669"/>
    <property type="project" value="UniProtKB-EC"/>
</dbReference>
<keyword evidence="18" id="KW-0238">DNA-binding</keyword>
<dbReference type="NCBIfam" id="NF006779">
    <property type="entry name" value="PRK09293.1-3"/>
    <property type="match status" value="1"/>
</dbReference>
<proteinExistence type="inferred from homology"/>
<evidence type="ECO:0000256" key="26">
    <source>
        <dbReference type="PROSITE-ProRule" id="PRU00042"/>
    </source>
</evidence>
<dbReference type="InterPro" id="IPR000146">
    <property type="entry name" value="FBPase_class-1"/>
</dbReference>
<evidence type="ECO:0000256" key="2">
    <source>
        <dbReference type="ARBA" id="ARBA00001946"/>
    </source>
</evidence>
<dbReference type="GO" id="GO:0000981">
    <property type="term" value="F:DNA-binding transcription factor activity, RNA polymerase II-specific"/>
    <property type="evidence" value="ECO:0007669"/>
    <property type="project" value="UniProtKB-ARBA"/>
</dbReference>
<feature type="region of interest" description="Disordered" evidence="28">
    <location>
        <begin position="634"/>
        <end position="743"/>
    </location>
</feature>
<dbReference type="Gene3D" id="3.40.190.80">
    <property type="match status" value="1"/>
</dbReference>
<keyword evidence="14 27" id="KW-0378">Hydrolase</keyword>
<feature type="compositionally biased region" description="Basic and acidic residues" evidence="28">
    <location>
        <begin position="710"/>
        <end position="722"/>
    </location>
</feature>
<feature type="compositionally biased region" description="Basic and acidic residues" evidence="28">
    <location>
        <begin position="674"/>
        <end position="683"/>
    </location>
</feature>
<keyword evidence="12" id="KW-0677">Repeat</keyword>
<evidence type="ECO:0000256" key="10">
    <source>
        <dbReference type="ARBA" id="ARBA00022490"/>
    </source>
</evidence>
<dbReference type="SMART" id="SM00355">
    <property type="entry name" value="ZnF_C2H2"/>
    <property type="match status" value="4"/>
</dbReference>
<dbReference type="GO" id="GO:0005634">
    <property type="term" value="C:nucleus"/>
    <property type="evidence" value="ECO:0007669"/>
    <property type="project" value="UniProtKB-SubCell"/>
</dbReference>
<name>A0A4Y9ZBM3_9AGAM</name>
<dbReference type="CDD" id="cd00354">
    <property type="entry name" value="FBPase"/>
    <property type="match status" value="1"/>
</dbReference>
<dbReference type="InterPro" id="IPR013087">
    <property type="entry name" value="Znf_C2H2_type"/>
</dbReference>
<protein>
    <recommendedName>
        <fullName evidence="25">Fructose-1,6-bisphosphatase</fullName>
        <ecNumber evidence="9">3.1.3.11</ecNumber>
    </recommendedName>
    <alternativeName>
        <fullName evidence="23">D-fructose-1,6-bisphosphate 1-phosphohydrolase</fullName>
    </alternativeName>
    <alternativeName>
        <fullName evidence="24">Fructose-1,6-bisphosphatase, cytosolic</fullName>
    </alternativeName>
</protein>
<feature type="region of interest" description="Disordered" evidence="28">
    <location>
        <begin position="227"/>
        <end position="265"/>
    </location>
</feature>
<evidence type="ECO:0000256" key="17">
    <source>
        <dbReference type="ARBA" id="ARBA00023015"/>
    </source>
</evidence>
<reference evidence="30 31" key="1">
    <citation type="submission" date="2019-02" db="EMBL/GenBank/DDBJ databases">
        <title>Genome sequencing of the rare red list fungi Dentipellis fragilis.</title>
        <authorList>
            <person name="Buettner E."/>
            <person name="Kellner H."/>
        </authorList>
    </citation>
    <scope>NUCLEOTIDE SEQUENCE [LARGE SCALE GENOMIC DNA]</scope>
    <source>
        <strain evidence="30 31">DSM 105465</strain>
    </source>
</reference>
<organism evidence="30 31">
    <name type="scientific">Dentipellis fragilis</name>
    <dbReference type="NCBI Taxonomy" id="205917"/>
    <lineage>
        <taxon>Eukaryota</taxon>
        <taxon>Fungi</taxon>
        <taxon>Dikarya</taxon>
        <taxon>Basidiomycota</taxon>
        <taxon>Agaricomycotina</taxon>
        <taxon>Agaricomycetes</taxon>
        <taxon>Russulales</taxon>
        <taxon>Hericiaceae</taxon>
        <taxon>Dentipellis</taxon>
    </lineage>
</organism>
<feature type="region of interest" description="Disordered" evidence="28">
    <location>
        <begin position="1"/>
        <end position="68"/>
    </location>
</feature>
<dbReference type="GO" id="GO:0005986">
    <property type="term" value="P:sucrose biosynthetic process"/>
    <property type="evidence" value="ECO:0007669"/>
    <property type="project" value="TreeGrafter"/>
</dbReference>
<feature type="region of interest" description="Disordered" evidence="28">
    <location>
        <begin position="540"/>
        <end position="559"/>
    </location>
</feature>
<dbReference type="FunFam" id="3.30.160.60:FF:000125">
    <property type="entry name" value="Putative zinc finger protein 143"/>
    <property type="match status" value="1"/>
</dbReference>
<dbReference type="InterPro" id="IPR020548">
    <property type="entry name" value="Fructose_bisphosphatase_AS"/>
</dbReference>
<evidence type="ECO:0000256" key="9">
    <source>
        <dbReference type="ARBA" id="ARBA00013093"/>
    </source>
</evidence>
<evidence type="ECO:0000256" key="22">
    <source>
        <dbReference type="ARBA" id="ARBA00024331"/>
    </source>
</evidence>
<dbReference type="InterPro" id="IPR033391">
    <property type="entry name" value="FBPase_N"/>
</dbReference>
<evidence type="ECO:0000256" key="23">
    <source>
        <dbReference type="ARBA" id="ARBA00032973"/>
    </source>
</evidence>
<keyword evidence="31" id="KW-1185">Reference proteome</keyword>
<evidence type="ECO:0000256" key="1">
    <source>
        <dbReference type="ARBA" id="ARBA00001273"/>
    </source>
</evidence>
<feature type="compositionally biased region" description="Polar residues" evidence="28">
    <location>
        <begin position="376"/>
        <end position="392"/>
    </location>
</feature>
<feature type="compositionally biased region" description="Acidic residues" evidence="28">
    <location>
        <begin position="605"/>
        <end position="614"/>
    </location>
</feature>
<keyword evidence="17" id="KW-0805">Transcription regulation</keyword>
<dbReference type="OrthoDB" id="10256725at2759"/>
<dbReference type="NCBIfam" id="NF006778">
    <property type="entry name" value="PRK09293.1-1"/>
    <property type="match status" value="1"/>
</dbReference>
<evidence type="ECO:0000259" key="29">
    <source>
        <dbReference type="PROSITE" id="PS50157"/>
    </source>
</evidence>
<evidence type="ECO:0000256" key="19">
    <source>
        <dbReference type="ARBA" id="ARBA00023163"/>
    </source>
</evidence>
<feature type="compositionally biased region" description="Basic and acidic residues" evidence="28">
    <location>
        <begin position="394"/>
        <end position="411"/>
    </location>
</feature>
<dbReference type="InterPro" id="IPR036236">
    <property type="entry name" value="Znf_C2H2_sf"/>
</dbReference>
<keyword evidence="11" id="KW-0479">Metal-binding</keyword>
<evidence type="ECO:0000313" key="31">
    <source>
        <dbReference type="Proteomes" id="UP000298327"/>
    </source>
</evidence>
<dbReference type="Pfam" id="PF00316">
    <property type="entry name" value="FBPase"/>
    <property type="match status" value="1"/>
</dbReference>
<accession>A0A4Y9ZBM3</accession>
<feature type="domain" description="C2H2-type" evidence="29">
    <location>
        <begin position="439"/>
        <end position="468"/>
    </location>
</feature>
<evidence type="ECO:0000256" key="18">
    <source>
        <dbReference type="ARBA" id="ARBA00023125"/>
    </source>
</evidence>
<dbReference type="STRING" id="205917.A0A4Y9ZBM3"/>
<keyword evidence="15" id="KW-0862">Zinc</keyword>
<comment type="similarity">
    <text evidence="6">Belongs to the krueppel C2H2-type zinc-finger protein family.</text>
</comment>
<feature type="compositionally biased region" description="Basic and acidic residues" evidence="28">
    <location>
        <begin position="126"/>
        <end position="141"/>
    </location>
</feature>
<gene>
    <name evidence="30" type="ORF">EVG20_g1813</name>
</gene>
<dbReference type="GO" id="GO:0000978">
    <property type="term" value="F:RNA polymerase II cis-regulatory region sequence-specific DNA binding"/>
    <property type="evidence" value="ECO:0007669"/>
    <property type="project" value="UniProtKB-ARBA"/>
</dbReference>
<evidence type="ECO:0000256" key="6">
    <source>
        <dbReference type="ARBA" id="ARBA00006991"/>
    </source>
</evidence>
<evidence type="ECO:0000256" key="16">
    <source>
        <dbReference type="ARBA" id="ARBA00022842"/>
    </source>
</evidence>
<feature type="region of interest" description="Disordered" evidence="28">
    <location>
        <begin position="194"/>
        <end position="213"/>
    </location>
</feature>
<dbReference type="PROSITE" id="PS00028">
    <property type="entry name" value="ZINC_FINGER_C2H2_1"/>
    <property type="match status" value="4"/>
</dbReference>
<feature type="domain" description="C2H2-type" evidence="29">
    <location>
        <begin position="411"/>
        <end position="438"/>
    </location>
</feature>
<evidence type="ECO:0000256" key="15">
    <source>
        <dbReference type="ARBA" id="ARBA00022833"/>
    </source>
</evidence>
<feature type="compositionally biased region" description="Pro residues" evidence="28">
    <location>
        <begin position="42"/>
        <end position="53"/>
    </location>
</feature>
<dbReference type="PIRSF" id="PIRSF000904">
    <property type="entry name" value="FBPtase_SBPase"/>
    <property type="match status" value="1"/>
</dbReference>
<dbReference type="GO" id="GO:0006002">
    <property type="term" value="P:fructose 6-phosphate metabolic process"/>
    <property type="evidence" value="ECO:0007669"/>
    <property type="project" value="TreeGrafter"/>
</dbReference>
<comment type="subunit">
    <text evidence="8">Homotetramer.</text>
</comment>
<dbReference type="Pfam" id="PF18913">
    <property type="entry name" value="FBPase_C"/>
    <property type="match status" value="1"/>
</dbReference>
<dbReference type="EC" id="3.1.3.11" evidence="9"/>
<dbReference type="PANTHER" id="PTHR11556:SF1">
    <property type="entry name" value="FRUCTOSE-BISPHOSPHATASE"/>
    <property type="match status" value="1"/>
</dbReference>
<dbReference type="Gene3D" id="3.30.160.60">
    <property type="entry name" value="Classic Zinc Finger"/>
    <property type="match status" value="4"/>
</dbReference>
<evidence type="ECO:0000256" key="24">
    <source>
        <dbReference type="ARBA" id="ARBA00040159"/>
    </source>
</evidence>
<evidence type="ECO:0000256" key="8">
    <source>
        <dbReference type="ARBA" id="ARBA00011881"/>
    </source>
</evidence>
<dbReference type="HAMAP" id="MF_01855">
    <property type="entry name" value="FBPase_class1"/>
    <property type="match status" value="1"/>
</dbReference>